<dbReference type="InterPro" id="IPR025672">
    <property type="entry name" value="Sigma_reg_C_dom"/>
</dbReference>
<comment type="caution">
    <text evidence="4">The sequence shown here is derived from an EMBL/GenBank/DDBJ whole genome shotgun (WGS) entry which is preliminary data.</text>
</comment>
<protein>
    <submittedName>
        <fullName evidence="4">Anti-sigma factor</fullName>
    </submittedName>
</protein>
<feature type="transmembrane region" description="Helical" evidence="1">
    <location>
        <begin position="82"/>
        <end position="109"/>
    </location>
</feature>
<feature type="domain" description="Sigma factor regulator N-terminal" evidence="3">
    <location>
        <begin position="67"/>
        <end position="159"/>
    </location>
</feature>
<dbReference type="EMBL" id="RHHQ01000007">
    <property type="protein sequence ID" value="RNB90619.1"/>
    <property type="molecule type" value="Genomic_DNA"/>
</dbReference>
<dbReference type="InterPro" id="IPR029101">
    <property type="entry name" value="Sigma_reg_N"/>
</dbReference>
<organism evidence="4 5">
    <name type="scientific">Brevibacillus fluminis</name>
    <dbReference type="NCBI Taxonomy" id="511487"/>
    <lineage>
        <taxon>Bacteria</taxon>
        <taxon>Bacillati</taxon>
        <taxon>Bacillota</taxon>
        <taxon>Bacilli</taxon>
        <taxon>Bacillales</taxon>
        <taxon>Paenibacillaceae</taxon>
        <taxon>Brevibacillus</taxon>
    </lineage>
</organism>
<keyword evidence="1" id="KW-0812">Transmembrane</keyword>
<name>A0A3M8DSZ5_9BACL</name>
<dbReference type="OrthoDB" id="2730366at2"/>
<keyword evidence="1" id="KW-0472">Membrane</keyword>
<keyword evidence="5" id="KW-1185">Reference proteome</keyword>
<accession>A0A3M8DSZ5</accession>
<sequence length="391" mass="44916">MKDSHNNSVQKLQAYLRGELDEDEIRKLRAEIAQDAMLESKLEKLMFDELLADDTDELPTLSEQKQRQILRKSKWRSRFSHIFFTTGGITAIIVVLLIASQVCNYLWFWPASNDFKRVMDDVVSFTNPGVSIGGGGTSGGMFFSMEMKYELREQVGRDQKPVGKAENHVFLFTPRFSYQWNNGFHDNLLFFHYPQTAEQGDRYNQTVERSGWRKLAKLPDGTVSQMAISFAKTMTHDEYFAIMRKYDLDTTWLAIDTGQEEAEDAHALGKGDVWGYDPDAQFLFAEGSLEVNGDGQRRAKLLLNELDYLQSQKQLTLGMLKDAHFRSDVNLEERIGYLKKNGVKLYGAVVTGPTKELLKLEQEPMLLHPYVGQIDWWNWDQAGSHGIEYSY</sequence>
<gene>
    <name evidence="4" type="ORF">EDM56_08990</name>
</gene>
<dbReference type="Proteomes" id="UP000271031">
    <property type="component" value="Unassembled WGS sequence"/>
</dbReference>
<proteinExistence type="predicted"/>
<keyword evidence="1" id="KW-1133">Transmembrane helix</keyword>
<evidence type="ECO:0000313" key="5">
    <source>
        <dbReference type="Proteomes" id="UP000271031"/>
    </source>
</evidence>
<evidence type="ECO:0000259" key="2">
    <source>
        <dbReference type="Pfam" id="PF13791"/>
    </source>
</evidence>
<evidence type="ECO:0000313" key="4">
    <source>
        <dbReference type="EMBL" id="RNB90619.1"/>
    </source>
</evidence>
<evidence type="ECO:0000259" key="3">
    <source>
        <dbReference type="Pfam" id="PF13800"/>
    </source>
</evidence>
<dbReference type="RefSeq" id="WP_122917545.1">
    <property type="nucleotide sequence ID" value="NZ_RHHQ01000007.1"/>
</dbReference>
<dbReference type="PROSITE" id="PS50096">
    <property type="entry name" value="IQ"/>
    <property type="match status" value="1"/>
</dbReference>
<dbReference type="AlphaFoldDB" id="A0A3M8DSZ5"/>
<dbReference type="Pfam" id="PF13800">
    <property type="entry name" value="Sigma_reg_N"/>
    <property type="match status" value="1"/>
</dbReference>
<evidence type="ECO:0000256" key="1">
    <source>
        <dbReference type="SAM" id="Phobius"/>
    </source>
</evidence>
<feature type="domain" description="Sigma factor regulator C-terminal" evidence="2">
    <location>
        <begin position="215"/>
        <end position="372"/>
    </location>
</feature>
<reference evidence="4 5" key="1">
    <citation type="submission" date="2018-10" db="EMBL/GenBank/DDBJ databases">
        <title>Phylogenomics of Brevibacillus.</title>
        <authorList>
            <person name="Dunlap C."/>
        </authorList>
    </citation>
    <scope>NUCLEOTIDE SEQUENCE [LARGE SCALE GENOMIC DNA]</scope>
    <source>
        <strain evidence="4 5">JCM 15716</strain>
    </source>
</reference>
<dbReference type="Pfam" id="PF13791">
    <property type="entry name" value="Sigma_reg_C"/>
    <property type="match status" value="1"/>
</dbReference>